<comment type="caution">
    <text evidence="8">The sequence shown here is derived from an EMBL/GenBank/DDBJ whole genome shotgun (WGS) entry which is preliminary data.</text>
</comment>
<dbReference type="GO" id="GO:0043565">
    <property type="term" value="F:sequence-specific DNA binding"/>
    <property type="evidence" value="ECO:0007669"/>
    <property type="project" value="UniProtKB-ARBA"/>
</dbReference>
<comment type="caution">
    <text evidence="4">Lacks conserved residue(s) required for the propagation of feature annotation.</text>
</comment>
<evidence type="ECO:0000259" key="6">
    <source>
        <dbReference type="Pfam" id="PF03925"/>
    </source>
</evidence>
<keyword evidence="2 4" id="KW-0236">DNA replication inhibitor</keyword>
<dbReference type="InterPro" id="IPR026577">
    <property type="entry name" value="SeqA_DNA-bd_C"/>
</dbReference>
<evidence type="ECO:0000313" key="8">
    <source>
        <dbReference type="EMBL" id="REF28897.1"/>
    </source>
</evidence>
<evidence type="ECO:0000256" key="1">
    <source>
        <dbReference type="ARBA" id="ARBA00022490"/>
    </source>
</evidence>
<dbReference type="InterPro" id="IPR013321">
    <property type="entry name" value="Arc_rbn_hlx_hlx"/>
</dbReference>
<evidence type="ECO:0000256" key="3">
    <source>
        <dbReference type="ARBA" id="ARBA00023125"/>
    </source>
</evidence>
<comment type="subcellular location">
    <subcellularLocation>
        <location evidence="4 5">Cytoplasm</location>
    </subcellularLocation>
</comment>
<dbReference type="Gene3D" id="1.10.1220.10">
    <property type="entry name" value="Met repressor-like"/>
    <property type="match status" value="1"/>
</dbReference>
<evidence type="ECO:0000313" key="9">
    <source>
        <dbReference type="Proteomes" id="UP000256294"/>
    </source>
</evidence>
<dbReference type="InterPro" id="IPR036835">
    <property type="entry name" value="SeqA_DNA-bd_C_sf"/>
</dbReference>
<dbReference type="FunFam" id="1.20.1380.10:FF:000001">
    <property type="entry name" value="Negative modulator of initiation of replication"/>
    <property type="match status" value="1"/>
</dbReference>
<dbReference type="Pfam" id="PF03925">
    <property type="entry name" value="SeqA"/>
    <property type="match status" value="1"/>
</dbReference>
<name>A0A3D9UHW4_9GAMM</name>
<feature type="domain" description="Negative modulator of initiation of replication SeqA N-terminal" evidence="7">
    <location>
        <begin position="1"/>
        <end position="35"/>
    </location>
</feature>
<dbReference type="RefSeq" id="WP_038263115.1">
    <property type="nucleotide sequence ID" value="NZ_QTUB01000001.1"/>
</dbReference>
<dbReference type="InterPro" id="IPR005621">
    <property type="entry name" value="SeqA"/>
</dbReference>
<keyword evidence="1 4" id="KW-0963">Cytoplasm</keyword>
<feature type="domain" description="Replication modulator SeqA C-terminal DNA-binding" evidence="6">
    <location>
        <begin position="67"/>
        <end position="175"/>
    </location>
</feature>
<evidence type="ECO:0000256" key="5">
    <source>
        <dbReference type="PIRNR" id="PIRNR019401"/>
    </source>
</evidence>
<keyword evidence="3 4" id="KW-0238">DNA-binding</keyword>
<dbReference type="InterPro" id="IPR033761">
    <property type="entry name" value="SeqA_N"/>
</dbReference>
<reference evidence="8 9" key="1">
    <citation type="submission" date="2018-08" db="EMBL/GenBank/DDBJ databases">
        <title>Genomic Encyclopedia of Archaeal and Bacterial Type Strains, Phase II (KMG-II): from individual species to whole genera.</title>
        <authorList>
            <person name="Goeker M."/>
        </authorList>
    </citation>
    <scope>NUCLEOTIDE SEQUENCE [LARGE SCALE GENOMIC DNA]</scope>
    <source>
        <strain evidence="8 9">DSM 17905</strain>
    </source>
</reference>
<dbReference type="Gene3D" id="1.20.1380.10">
    <property type="entry name" value="Replication modulator SeqA, C-terminal DNA-binding domain"/>
    <property type="match status" value="1"/>
</dbReference>
<keyword evidence="9" id="KW-1185">Reference proteome</keyword>
<comment type="similarity">
    <text evidence="4 5">Belongs to the SeqA family.</text>
</comment>
<comment type="subunit">
    <text evidence="4">Homodimer. Polymerizes to form helical filaments.</text>
</comment>
<evidence type="ECO:0000259" key="7">
    <source>
        <dbReference type="Pfam" id="PF17206"/>
    </source>
</evidence>
<dbReference type="SUPFAM" id="SSF47598">
    <property type="entry name" value="Ribbon-helix-helix"/>
    <property type="match status" value="1"/>
</dbReference>
<protein>
    <recommendedName>
        <fullName evidence="4 5">Negative modulator of initiation of replication</fullName>
    </recommendedName>
</protein>
<evidence type="ECO:0000256" key="2">
    <source>
        <dbReference type="ARBA" id="ARBA00022880"/>
    </source>
</evidence>
<feature type="region of interest" description="Interaction with DNA" evidence="4">
    <location>
        <begin position="112"/>
        <end position="116"/>
    </location>
</feature>
<gene>
    <name evidence="4" type="primary">seqA</name>
    <name evidence="8" type="ORF">BDD26_3866</name>
</gene>
<dbReference type="EMBL" id="QTUB01000001">
    <property type="protein sequence ID" value="REF28897.1"/>
    <property type="molecule type" value="Genomic_DNA"/>
</dbReference>
<dbReference type="PIRSF" id="PIRSF019401">
    <property type="entry name" value="SeqA"/>
    <property type="match status" value="1"/>
</dbReference>
<comment type="function">
    <text evidence="4 5">Negative regulator of replication initiation, which contributes to regulation of DNA replication and ensures that replication initiation occurs exactly once per chromosome per cell cycle. Binds to pairs of hemimethylated GATC sequences in the oriC region, thus preventing assembly of replication proteins and re-initiation at newly replicated origins. Repression is relieved when the region becomes fully methylated.</text>
</comment>
<dbReference type="GO" id="GO:0032297">
    <property type="term" value="P:negative regulation of DNA-templated DNA replication initiation"/>
    <property type="evidence" value="ECO:0007669"/>
    <property type="project" value="UniProtKB-UniRule"/>
</dbReference>
<dbReference type="GO" id="GO:0006355">
    <property type="term" value="P:regulation of DNA-templated transcription"/>
    <property type="evidence" value="ECO:0007669"/>
    <property type="project" value="InterPro"/>
</dbReference>
<dbReference type="Proteomes" id="UP000256294">
    <property type="component" value="Unassembled WGS sequence"/>
</dbReference>
<dbReference type="SUPFAM" id="SSF82808">
    <property type="entry name" value="Replication modulator SeqA, C-terminal DNA-binding domain"/>
    <property type="match status" value="1"/>
</dbReference>
<dbReference type="AlphaFoldDB" id="A0A3D9UHW4"/>
<dbReference type="NCBIfam" id="NF008389">
    <property type="entry name" value="PRK11187.1"/>
    <property type="match status" value="1"/>
</dbReference>
<dbReference type="Pfam" id="PF17206">
    <property type="entry name" value="SeqA_N"/>
    <property type="match status" value="1"/>
</dbReference>
<dbReference type="HAMAP" id="MF_00908">
    <property type="entry name" value="SeqA"/>
    <property type="match status" value="1"/>
</dbReference>
<evidence type="ECO:0000256" key="4">
    <source>
        <dbReference type="HAMAP-Rule" id="MF_00908"/>
    </source>
</evidence>
<organism evidence="8 9">
    <name type="scientific">Xenorhabdus cabanillasii</name>
    <dbReference type="NCBI Taxonomy" id="351673"/>
    <lineage>
        <taxon>Bacteria</taxon>
        <taxon>Pseudomonadati</taxon>
        <taxon>Pseudomonadota</taxon>
        <taxon>Gammaproteobacteria</taxon>
        <taxon>Enterobacterales</taxon>
        <taxon>Morganellaceae</taxon>
        <taxon>Xenorhabdus</taxon>
    </lineage>
</organism>
<proteinExistence type="inferred from homology"/>
<sequence length="177" mass="20112">MKTIEVDEDLYRFIASQTLHIGESASDILRRILKLDAGQPVQTIQSASEPVPVDKIPAVRSRDTVRVMRELLLSDEYAEKKKSVERFMLVLSALYNLDSENFSKATEEMHGRTRIYFAGDEHTLLASGKQTKPRHISGTPFWVITNTNTDRKRSMIEHVMQSMSFPANLIEKVCGTI</sequence>
<dbReference type="InterPro" id="IPR010985">
    <property type="entry name" value="Ribbon_hlx_hlx"/>
</dbReference>
<dbReference type="GO" id="GO:0005737">
    <property type="term" value="C:cytoplasm"/>
    <property type="evidence" value="ECO:0007669"/>
    <property type="project" value="UniProtKB-SubCell"/>
</dbReference>
<accession>A0A3D9UHW4</accession>